<dbReference type="EMBL" id="NMVQ01000001">
    <property type="protein sequence ID" value="OYO25240.1"/>
    <property type="molecule type" value="Genomic_DNA"/>
</dbReference>
<comment type="caution">
    <text evidence="4">The sequence shown here is derived from an EMBL/GenBank/DDBJ whole genome shotgun (WGS) entry which is preliminary data.</text>
</comment>
<keyword evidence="5" id="KW-1185">Reference proteome</keyword>
<accession>A0A255HBA9</accession>
<organism evidence="4 5">
    <name type="scientific">Enemella dayhoffiae</name>
    <dbReference type="NCBI Taxonomy" id="2016507"/>
    <lineage>
        <taxon>Bacteria</taxon>
        <taxon>Bacillati</taxon>
        <taxon>Actinomycetota</taxon>
        <taxon>Actinomycetes</taxon>
        <taxon>Propionibacteriales</taxon>
        <taxon>Propionibacteriaceae</taxon>
        <taxon>Enemella</taxon>
    </lineage>
</organism>
<evidence type="ECO:0000313" key="4">
    <source>
        <dbReference type="EMBL" id="OYO25240.1"/>
    </source>
</evidence>
<dbReference type="GO" id="GO:0006537">
    <property type="term" value="P:glutamate biosynthetic process"/>
    <property type="evidence" value="ECO:0007669"/>
    <property type="project" value="InterPro"/>
</dbReference>
<evidence type="ECO:0000256" key="2">
    <source>
        <dbReference type="PIRNR" id="PIRNR006429"/>
    </source>
</evidence>
<dbReference type="CDD" id="cd02808">
    <property type="entry name" value="GltS_FMN"/>
    <property type="match status" value="1"/>
</dbReference>
<dbReference type="Gene3D" id="3.20.20.70">
    <property type="entry name" value="Aldolase class I"/>
    <property type="match status" value="1"/>
</dbReference>
<gene>
    <name evidence="4" type="ORF">CGZ93_01975</name>
</gene>
<dbReference type="InterPro" id="IPR024188">
    <property type="entry name" value="GltB"/>
</dbReference>
<name>A0A255HBA9_9ACTN</name>
<comment type="similarity">
    <text evidence="1 2">Belongs to the glutamate synthase family.</text>
</comment>
<dbReference type="PIRSF" id="PIRSF006429">
    <property type="entry name" value="GOGAT_lg_2"/>
    <property type="match status" value="1"/>
</dbReference>
<protein>
    <submittedName>
        <fullName evidence="4">FMN-binding glutamate synthase family protein</fullName>
    </submittedName>
</protein>
<sequence length="504" mass="54125">MKKRWLAALPAIGLAGLAAQDLLQRDHALRHNFPLLARARYALETIGPELRQYIVTSNDEERPFSRDQRRWVYASAKAQNNYFGFGTDNDVEDQVFPVVKQRTFSDVAPSPHLDDLSADLPGAKILGGPRGRRHAFRPGSVVNVSAMSFGSLSPQAIKALNQGAEMAGCWHNTGEGGLSDHHRQGGDLMLQVGTGYFGCRDADGNFDLEKLVGVVGSGPVRAVEFKLSQGAKPGLGGHLPGAKVNAEIARIRGVPEGQDVVSPSRHAAFRTVDQMLDVVEQVAERTGVPVGIKSAVGDLKFWDDLVEAMADGQRGVDFITVDGGEGGTGAAPMVFADNVSFPFRTGFAQVYRRFAEAGLTDRVTFIGSGKLGLPDNAVVAFALGADLINVAREAMLSIGCIQAQKCHTDECPTGVATQNRWLASGLDPARKSVRLANYVRTLRRDLVKLAEATGVAHPALIGPDDVALAEGNRTQTPLAEVYGYRPDWGVPGPEISREIAELMR</sequence>
<proteinExistence type="inferred from homology"/>
<dbReference type="AlphaFoldDB" id="A0A255HBA9"/>
<dbReference type="PANTHER" id="PTHR43819">
    <property type="entry name" value="ARCHAEAL-TYPE GLUTAMATE SYNTHASE [NADPH]"/>
    <property type="match status" value="1"/>
</dbReference>
<dbReference type="InterPro" id="IPR002932">
    <property type="entry name" value="Glu_synthdom"/>
</dbReference>
<evidence type="ECO:0000313" key="5">
    <source>
        <dbReference type="Proteomes" id="UP000216311"/>
    </source>
</evidence>
<dbReference type="Proteomes" id="UP000216311">
    <property type="component" value="Unassembled WGS sequence"/>
</dbReference>
<dbReference type="SUPFAM" id="SSF51395">
    <property type="entry name" value="FMN-linked oxidoreductases"/>
    <property type="match status" value="1"/>
</dbReference>
<evidence type="ECO:0000256" key="1">
    <source>
        <dbReference type="ARBA" id="ARBA00009716"/>
    </source>
</evidence>
<feature type="domain" description="Glutamate synthase" evidence="3">
    <location>
        <begin position="142"/>
        <end position="455"/>
    </location>
</feature>
<dbReference type="InterPro" id="IPR013785">
    <property type="entry name" value="Aldolase_TIM"/>
</dbReference>
<dbReference type="Pfam" id="PF01645">
    <property type="entry name" value="Glu_synthase"/>
    <property type="match status" value="1"/>
</dbReference>
<evidence type="ECO:0000259" key="3">
    <source>
        <dbReference type="Pfam" id="PF01645"/>
    </source>
</evidence>
<dbReference type="GO" id="GO:0015930">
    <property type="term" value="F:glutamate synthase activity"/>
    <property type="evidence" value="ECO:0007669"/>
    <property type="project" value="InterPro"/>
</dbReference>
<dbReference type="RefSeq" id="WP_094362448.1">
    <property type="nucleotide sequence ID" value="NZ_NMVQ01000001.1"/>
</dbReference>
<reference evidence="4 5" key="1">
    <citation type="submission" date="2017-07" db="EMBL/GenBank/DDBJ databases">
        <title>Draft whole genome sequences of clinical Proprionibacteriaceae strains.</title>
        <authorList>
            <person name="Bernier A.-M."/>
            <person name="Bernard K."/>
            <person name="Domingo M.-C."/>
        </authorList>
    </citation>
    <scope>NUCLEOTIDE SEQUENCE [LARGE SCALE GENOMIC DNA]</scope>
    <source>
        <strain evidence="4 5">NML 130396</strain>
    </source>
</reference>
<dbReference type="PANTHER" id="PTHR43819:SF1">
    <property type="entry name" value="ARCHAEAL-TYPE GLUTAMATE SYNTHASE [NADPH]"/>
    <property type="match status" value="1"/>
</dbReference>
<dbReference type="OrthoDB" id="9758182at2"/>